<evidence type="ECO:0000256" key="2">
    <source>
        <dbReference type="ARBA" id="ARBA00023043"/>
    </source>
</evidence>
<keyword evidence="1" id="KW-0677">Repeat</keyword>
<keyword evidence="2 3" id="KW-0040">ANK repeat</keyword>
<dbReference type="Gene3D" id="1.25.40.20">
    <property type="entry name" value="Ankyrin repeat-containing domain"/>
    <property type="match status" value="4"/>
</dbReference>
<feature type="repeat" description="ANK" evidence="3">
    <location>
        <begin position="305"/>
        <end position="337"/>
    </location>
</feature>
<reference evidence="5" key="1">
    <citation type="submission" date="2023-02" db="EMBL/GenBank/DDBJ databases">
        <title>Genome of toxic invasive species Heracleum sosnowskyi carries increased number of genes despite the absence of recent whole-genome duplications.</title>
        <authorList>
            <person name="Schelkunov M."/>
            <person name="Shtratnikova V."/>
            <person name="Makarenko M."/>
            <person name="Klepikova A."/>
            <person name="Omelchenko D."/>
            <person name="Novikova G."/>
            <person name="Obukhova E."/>
            <person name="Bogdanov V."/>
            <person name="Penin A."/>
            <person name="Logacheva M."/>
        </authorList>
    </citation>
    <scope>NUCLEOTIDE SEQUENCE</scope>
    <source>
        <strain evidence="5">Hsosn_3</strain>
        <tissue evidence="5">Leaf</tissue>
    </source>
</reference>
<evidence type="ECO:0000313" key="5">
    <source>
        <dbReference type="EMBL" id="KAK1404603.1"/>
    </source>
</evidence>
<reference evidence="5" key="2">
    <citation type="submission" date="2023-05" db="EMBL/GenBank/DDBJ databases">
        <authorList>
            <person name="Schelkunov M.I."/>
        </authorList>
    </citation>
    <scope>NUCLEOTIDE SEQUENCE</scope>
    <source>
        <strain evidence="5">Hsosn_3</strain>
        <tissue evidence="5">Leaf</tissue>
    </source>
</reference>
<evidence type="ECO:0000313" key="6">
    <source>
        <dbReference type="Proteomes" id="UP001237642"/>
    </source>
</evidence>
<feature type="repeat" description="ANK" evidence="3">
    <location>
        <begin position="425"/>
        <end position="457"/>
    </location>
</feature>
<evidence type="ECO:0000256" key="1">
    <source>
        <dbReference type="ARBA" id="ARBA00022737"/>
    </source>
</evidence>
<feature type="domain" description="MSP" evidence="4">
    <location>
        <begin position="4"/>
        <end position="135"/>
    </location>
</feature>
<dbReference type="PROSITE" id="PS50202">
    <property type="entry name" value="MSP"/>
    <property type="match status" value="1"/>
</dbReference>
<dbReference type="SMART" id="SM00248">
    <property type="entry name" value="ANK"/>
    <property type="match status" value="9"/>
</dbReference>
<dbReference type="Pfam" id="PF12796">
    <property type="entry name" value="Ank_2"/>
    <property type="match status" value="2"/>
</dbReference>
<dbReference type="InterPro" id="IPR000535">
    <property type="entry name" value="MSP_dom"/>
</dbReference>
<dbReference type="InterPro" id="IPR008962">
    <property type="entry name" value="PapD-like_sf"/>
</dbReference>
<keyword evidence="6" id="KW-1185">Reference proteome</keyword>
<dbReference type="InterPro" id="IPR002110">
    <property type="entry name" value="Ankyrin_rpt"/>
</dbReference>
<gene>
    <name evidence="5" type="ORF">POM88_004208</name>
</gene>
<dbReference type="InterPro" id="IPR036770">
    <property type="entry name" value="Ankyrin_rpt-contain_sf"/>
</dbReference>
<feature type="repeat" description="ANK" evidence="3">
    <location>
        <begin position="205"/>
        <end position="237"/>
    </location>
</feature>
<evidence type="ECO:0000256" key="3">
    <source>
        <dbReference type="PROSITE-ProRule" id="PRU00023"/>
    </source>
</evidence>
<feature type="repeat" description="ANK" evidence="3">
    <location>
        <begin position="172"/>
        <end position="204"/>
    </location>
</feature>
<sequence length="529" mass="58003">MDRLISLEPSNLVPIRIRKGQRCYGELTLRNVMYTMPVAFRLQPMDKNHYTVRPQSGIISPLTTVTIQITYESHQHSVVPESFPYCDDSFLLHSVVVPGAAVKKSTSTFDTIPNEWFTSRKKQVFIDSAIKVMFVGSPVLTQLVINGAMDEIRDVLDKSDPAWKAVESADADGRTLLHLAISQHRPDLVQLLLEFEPDVEVPSGSGSTPLEAAAALGETLIVELLLAHRANVERSEPSSWGSIHFAAGGGHLEILKLLLLKNANINALTKDGNSALHIAVEERRRDCARELLTNDARTDIRNSNDGDTPLHIAAALGDDHMIKLLLQKGANKDIRNKVGKTAYDVAAEHGHNRLYDALRLGESLSIAAWKGEVRTMQRLLENGASLNGRDQQGWTALHRASFKGHLDAVRMLIQKGIDINAKDVDGYTALHCAVESGQVEVIELLVKKGAEVESKTKKGVTAIQIAESLNYSGITRILIYGGATKDGSSVKKYGLPPTSLVSFGKGKIKKKNVMNVGNSYERTRTMTAI</sequence>
<dbReference type="Proteomes" id="UP001237642">
    <property type="component" value="Unassembled WGS sequence"/>
</dbReference>
<accession>A0AAD8JIX1</accession>
<dbReference type="Pfam" id="PF00635">
    <property type="entry name" value="Motile_Sperm"/>
    <property type="match status" value="1"/>
</dbReference>
<dbReference type="EMBL" id="JAUIZM010000001">
    <property type="protein sequence ID" value="KAK1404603.1"/>
    <property type="molecule type" value="Genomic_DNA"/>
</dbReference>
<feature type="repeat" description="ANK" evidence="3">
    <location>
        <begin position="271"/>
        <end position="303"/>
    </location>
</feature>
<dbReference type="SUPFAM" id="SSF49354">
    <property type="entry name" value="PapD-like"/>
    <property type="match status" value="1"/>
</dbReference>
<proteinExistence type="predicted"/>
<dbReference type="PROSITE" id="PS50088">
    <property type="entry name" value="ANK_REPEAT"/>
    <property type="match status" value="8"/>
</dbReference>
<protein>
    <submittedName>
        <fullName evidence="5">MSP domain-containing protein</fullName>
    </submittedName>
</protein>
<comment type="caution">
    <text evidence="5">The sequence shown here is derived from an EMBL/GenBank/DDBJ whole genome shotgun (WGS) entry which is preliminary data.</text>
</comment>
<dbReference type="Gene3D" id="2.60.40.10">
    <property type="entry name" value="Immunoglobulins"/>
    <property type="match status" value="1"/>
</dbReference>
<dbReference type="PROSITE" id="PS50297">
    <property type="entry name" value="ANK_REP_REGION"/>
    <property type="match status" value="7"/>
</dbReference>
<dbReference type="Pfam" id="PF13637">
    <property type="entry name" value="Ank_4"/>
    <property type="match status" value="1"/>
</dbReference>
<feature type="repeat" description="ANK" evidence="3">
    <location>
        <begin position="238"/>
        <end position="270"/>
    </location>
</feature>
<dbReference type="PRINTS" id="PR01415">
    <property type="entry name" value="ANKYRIN"/>
</dbReference>
<name>A0AAD8JIX1_9APIA</name>
<organism evidence="5 6">
    <name type="scientific">Heracleum sosnowskyi</name>
    <dbReference type="NCBI Taxonomy" id="360622"/>
    <lineage>
        <taxon>Eukaryota</taxon>
        <taxon>Viridiplantae</taxon>
        <taxon>Streptophyta</taxon>
        <taxon>Embryophyta</taxon>
        <taxon>Tracheophyta</taxon>
        <taxon>Spermatophyta</taxon>
        <taxon>Magnoliopsida</taxon>
        <taxon>eudicotyledons</taxon>
        <taxon>Gunneridae</taxon>
        <taxon>Pentapetalae</taxon>
        <taxon>asterids</taxon>
        <taxon>campanulids</taxon>
        <taxon>Apiales</taxon>
        <taxon>Apiaceae</taxon>
        <taxon>Apioideae</taxon>
        <taxon>apioid superclade</taxon>
        <taxon>Tordylieae</taxon>
        <taxon>Tordyliinae</taxon>
        <taxon>Heracleum</taxon>
    </lineage>
</organism>
<feature type="repeat" description="ANK" evidence="3">
    <location>
        <begin position="392"/>
        <end position="424"/>
    </location>
</feature>
<dbReference type="AlphaFoldDB" id="A0AAD8JIX1"/>
<feature type="repeat" description="ANK" evidence="3">
    <location>
        <begin position="364"/>
        <end position="391"/>
    </location>
</feature>
<dbReference type="Pfam" id="PF00023">
    <property type="entry name" value="Ank"/>
    <property type="match status" value="1"/>
</dbReference>
<dbReference type="SUPFAM" id="SSF48403">
    <property type="entry name" value="Ankyrin repeat"/>
    <property type="match status" value="1"/>
</dbReference>
<dbReference type="InterPro" id="IPR013783">
    <property type="entry name" value="Ig-like_fold"/>
</dbReference>
<dbReference type="PANTHER" id="PTHR24171">
    <property type="entry name" value="ANKYRIN REPEAT DOMAIN-CONTAINING PROTEIN 39-RELATED"/>
    <property type="match status" value="1"/>
</dbReference>
<evidence type="ECO:0000259" key="4">
    <source>
        <dbReference type="PROSITE" id="PS50202"/>
    </source>
</evidence>